<evidence type="ECO:0000259" key="1">
    <source>
        <dbReference type="Pfam" id="PF03466"/>
    </source>
</evidence>
<dbReference type="PANTHER" id="PTHR30419">
    <property type="entry name" value="HTH-TYPE TRANSCRIPTIONAL REGULATOR YBHD"/>
    <property type="match status" value="1"/>
</dbReference>
<dbReference type="InterPro" id="IPR005119">
    <property type="entry name" value="LysR_subst-bd"/>
</dbReference>
<proteinExistence type="predicted"/>
<comment type="caution">
    <text evidence="2">The sequence shown here is derived from an EMBL/GenBank/DDBJ whole genome shotgun (WGS) entry which is preliminary data.</text>
</comment>
<name>A0ABT9YB51_9FIRM</name>
<evidence type="ECO:0000313" key="2">
    <source>
        <dbReference type="EMBL" id="MDQ0205069.1"/>
    </source>
</evidence>
<protein>
    <submittedName>
        <fullName evidence="2">DNA-binding transcriptional LysR family regulator</fullName>
    </submittedName>
</protein>
<accession>A0ABT9YB51</accession>
<dbReference type="PANTHER" id="PTHR30419:SF28">
    <property type="entry name" value="HTH-TYPE TRANSCRIPTIONAL REGULATOR BSDA"/>
    <property type="match status" value="1"/>
</dbReference>
<gene>
    <name evidence="2" type="ORF">J2S01_002807</name>
</gene>
<dbReference type="CDD" id="cd05466">
    <property type="entry name" value="PBP2_LTTR_substrate"/>
    <property type="match status" value="1"/>
</dbReference>
<dbReference type="EMBL" id="JAUSUE010000028">
    <property type="protein sequence ID" value="MDQ0205069.1"/>
    <property type="molecule type" value="Genomic_DNA"/>
</dbReference>
<dbReference type="Gene3D" id="3.40.190.290">
    <property type="match status" value="1"/>
</dbReference>
<dbReference type="InterPro" id="IPR050950">
    <property type="entry name" value="HTH-type_LysR_regulators"/>
</dbReference>
<evidence type="ECO:0000313" key="3">
    <source>
        <dbReference type="Proteomes" id="UP001239167"/>
    </source>
</evidence>
<dbReference type="Proteomes" id="UP001239167">
    <property type="component" value="Unassembled WGS sequence"/>
</dbReference>
<organism evidence="2 3">
    <name type="scientific">Pectinatus haikarae</name>
    <dbReference type="NCBI Taxonomy" id="349096"/>
    <lineage>
        <taxon>Bacteria</taxon>
        <taxon>Bacillati</taxon>
        <taxon>Bacillota</taxon>
        <taxon>Negativicutes</taxon>
        <taxon>Selenomonadales</taxon>
        <taxon>Selenomonadaceae</taxon>
        <taxon>Pectinatus</taxon>
    </lineage>
</organism>
<dbReference type="SUPFAM" id="SSF53850">
    <property type="entry name" value="Periplasmic binding protein-like II"/>
    <property type="match status" value="1"/>
</dbReference>
<sequence>MHLNQGHITIGCSPFRSTYLLAKFIPYFQKKYPAITLELCEDTTLRLEELALNGETDISISLLPINKKNFSYEELFKERLLLAIPPYHPICREYNLSPGIFSKPPIINLSKLKNTPFILMEQGQKLHCTLLELCRQAGFSPQIKLETQSMDAAQALAGAGIGVTLLPHTLIQSVQPKLAPCYTSLIEKPSRIAIVIWRKNRYLSRAAQKFICLLKNFCAQSTKEKESST</sequence>
<dbReference type="RefSeq" id="WP_307225311.1">
    <property type="nucleotide sequence ID" value="NZ_CP116940.1"/>
</dbReference>
<dbReference type="Pfam" id="PF03466">
    <property type="entry name" value="LysR_substrate"/>
    <property type="match status" value="1"/>
</dbReference>
<keyword evidence="2" id="KW-0238">DNA-binding</keyword>
<dbReference type="GO" id="GO:0003677">
    <property type="term" value="F:DNA binding"/>
    <property type="evidence" value="ECO:0007669"/>
    <property type="project" value="UniProtKB-KW"/>
</dbReference>
<feature type="domain" description="LysR substrate-binding" evidence="1">
    <location>
        <begin position="4"/>
        <end position="217"/>
    </location>
</feature>
<keyword evidence="3" id="KW-1185">Reference proteome</keyword>
<reference evidence="2 3" key="1">
    <citation type="submission" date="2023-07" db="EMBL/GenBank/DDBJ databases">
        <title>Genomic Encyclopedia of Type Strains, Phase IV (KMG-IV): sequencing the most valuable type-strain genomes for metagenomic binning, comparative biology and taxonomic classification.</title>
        <authorList>
            <person name="Goeker M."/>
        </authorList>
    </citation>
    <scope>NUCLEOTIDE SEQUENCE [LARGE SCALE GENOMIC DNA]</scope>
    <source>
        <strain evidence="2 3">DSM 16980</strain>
    </source>
</reference>